<dbReference type="STRING" id="37546.A0A1B0GAY2"/>
<dbReference type="InterPro" id="IPR036388">
    <property type="entry name" value="WH-like_DNA-bd_sf"/>
</dbReference>
<dbReference type="Pfam" id="PF07574">
    <property type="entry name" value="SMC_Nse1"/>
    <property type="match status" value="1"/>
</dbReference>
<dbReference type="InterPro" id="IPR036322">
    <property type="entry name" value="WD40_repeat_dom_sf"/>
</dbReference>
<dbReference type="GO" id="GO:0005829">
    <property type="term" value="C:cytosol"/>
    <property type="evidence" value="ECO:0007669"/>
    <property type="project" value="UniProtKB-ARBA"/>
</dbReference>
<dbReference type="PROSITE" id="PS50082">
    <property type="entry name" value="WD_REPEATS_2"/>
    <property type="match status" value="4"/>
</dbReference>
<dbReference type="PANTHER" id="PTHR19877">
    <property type="entry name" value="EUKARYOTIC TRANSLATION INITIATION FACTOR 3 SUBUNIT I"/>
    <property type="match status" value="1"/>
</dbReference>
<dbReference type="PRINTS" id="PR00320">
    <property type="entry name" value="GPROTEINBRPT"/>
</dbReference>
<dbReference type="CDD" id="cd00200">
    <property type="entry name" value="WD40"/>
    <property type="match status" value="1"/>
</dbReference>
<evidence type="ECO:0000256" key="6">
    <source>
        <dbReference type="ARBA" id="ARBA00040390"/>
    </source>
</evidence>
<evidence type="ECO:0000256" key="3">
    <source>
        <dbReference type="ARBA" id="ARBA00022737"/>
    </source>
</evidence>
<dbReference type="VEuPathDB" id="VectorBase:GMOY010466"/>
<evidence type="ECO:0000256" key="2">
    <source>
        <dbReference type="ARBA" id="ARBA00022664"/>
    </source>
</evidence>
<feature type="repeat" description="WD" evidence="7">
    <location>
        <begin position="260"/>
        <end position="301"/>
    </location>
</feature>
<proteinExistence type="inferred from homology"/>
<accession>A0A1B0GAY2</accession>
<name>A0A1B0GAY2_GLOMM</name>
<dbReference type="SUPFAM" id="SSF57889">
    <property type="entry name" value="Cysteine-rich domain"/>
    <property type="match status" value="1"/>
</dbReference>
<keyword evidence="3" id="KW-0677">Repeat</keyword>
<reference evidence="8" key="1">
    <citation type="submission" date="2020-05" db="UniProtKB">
        <authorList>
            <consortium name="EnsemblMetazoa"/>
        </authorList>
    </citation>
    <scope>IDENTIFICATION</scope>
    <source>
        <strain evidence="8">Yale</strain>
    </source>
</reference>
<dbReference type="InterPro" id="IPR046349">
    <property type="entry name" value="C1-like_sf"/>
</dbReference>
<keyword evidence="1 7" id="KW-0853">WD repeat</keyword>
<dbReference type="PhylomeDB" id="A0A1B0GAY2"/>
<dbReference type="InterPro" id="IPR020472">
    <property type="entry name" value="WD40_PAC1"/>
</dbReference>
<dbReference type="PANTHER" id="PTHR19877:SF13">
    <property type="entry name" value="SERINE-THREONINE KINASE RECEPTOR-ASSOCIATED PROTEIN"/>
    <property type="match status" value="1"/>
</dbReference>
<dbReference type="GO" id="GO:0003723">
    <property type="term" value="F:RNA binding"/>
    <property type="evidence" value="ECO:0007669"/>
    <property type="project" value="TreeGrafter"/>
</dbReference>
<dbReference type="Gene3D" id="1.10.10.10">
    <property type="entry name" value="Winged helix-like DNA-binding domain superfamily/Winged helix DNA-binding domain"/>
    <property type="match status" value="1"/>
</dbReference>
<evidence type="ECO:0000313" key="9">
    <source>
        <dbReference type="Proteomes" id="UP000092444"/>
    </source>
</evidence>
<feature type="repeat" description="WD" evidence="7">
    <location>
        <begin position="301"/>
        <end position="342"/>
    </location>
</feature>
<keyword evidence="2" id="KW-0507">mRNA processing</keyword>
<protein>
    <recommendedName>
        <fullName evidence="6">Serine-threonine kinase receptor-associated protein</fullName>
    </recommendedName>
</protein>
<dbReference type="InterPro" id="IPR011513">
    <property type="entry name" value="Nse1"/>
</dbReference>
<feature type="repeat" description="WD" evidence="7">
    <location>
        <begin position="344"/>
        <end position="385"/>
    </location>
</feature>
<dbReference type="AlphaFoldDB" id="A0A1B0GAY2"/>
<dbReference type="GO" id="GO:0030915">
    <property type="term" value="C:Smc5-Smc6 complex"/>
    <property type="evidence" value="ECO:0007669"/>
    <property type="project" value="InterPro"/>
</dbReference>
<evidence type="ECO:0000256" key="7">
    <source>
        <dbReference type="PROSITE-ProRule" id="PRU00221"/>
    </source>
</evidence>
<evidence type="ECO:0000256" key="5">
    <source>
        <dbReference type="ARBA" id="ARBA00038394"/>
    </source>
</evidence>
<evidence type="ECO:0000313" key="8">
    <source>
        <dbReference type="EnsemblMetazoa" id="GMOY010466-PA"/>
    </source>
</evidence>
<dbReference type="GO" id="GO:0032797">
    <property type="term" value="C:SMN complex"/>
    <property type="evidence" value="ECO:0007669"/>
    <property type="project" value="TreeGrafter"/>
</dbReference>
<dbReference type="GO" id="GO:0006281">
    <property type="term" value="P:DNA repair"/>
    <property type="evidence" value="ECO:0007669"/>
    <property type="project" value="InterPro"/>
</dbReference>
<dbReference type="FunFam" id="2.130.10.10:FF:000133">
    <property type="entry name" value="Serine-threonine kinase receptor-associated protein"/>
    <property type="match status" value="1"/>
</dbReference>
<dbReference type="InterPro" id="IPR015943">
    <property type="entry name" value="WD40/YVTN_repeat-like_dom_sf"/>
</dbReference>
<keyword evidence="9" id="KW-1185">Reference proteome</keyword>
<dbReference type="InterPro" id="IPR001680">
    <property type="entry name" value="WD40_rpt"/>
</dbReference>
<keyword evidence="4" id="KW-0508">mRNA splicing</keyword>
<feature type="repeat" description="WD" evidence="7">
    <location>
        <begin position="467"/>
        <end position="508"/>
    </location>
</feature>
<comment type="similarity">
    <text evidence="5">Belongs to the WD repeat STRAP family.</text>
</comment>
<evidence type="ECO:0000256" key="1">
    <source>
        <dbReference type="ARBA" id="ARBA00022574"/>
    </source>
</evidence>
<dbReference type="Pfam" id="PF00400">
    <property type="entry name" value="WD40"/>
    <property type="match status" value="4"/>
</dbReference>
<dbReference type="Proteomes" id="UP000092444">
    <property type="component" value="Unassembled WGS sequence"/>
</dbReference>
<dbReference type="Gene3D" id="2.130.10.10">
    <property type="entry name" value="YVTN repeat-like/Quinoprotein amine dehydrogenase"/>
    <property type="match status" value="1"/>
</dbReference>
<dbReference type="EMBL" id="CCAG010004346">
    <property type="status" value="NOT_ANNOTATED_CDS"/>
    <property type="molecule type" value="Genomic_DNA"/>
</dbReference>
<dbReference type="GO" id="GO:0000387">
    <property type="term" value="P:spliceosomal snRNP assembly"/>
    <property type="evidence" value="ECO:0007669"/>
    <property type="project" value="TreeGrafter"/>
</dbReference>
<dbReference type="SUPFAM" id="SSF50978">
    <property type="entry name" value="WD40 repeat-like"/>
    <property type="match status" value="1"/>
</dbReference>
<organism evidence="8 9">
    <name type="scientific">Glossina morsitans morsitans</name>
    <name type="common">Savannah tsetse fly</name>
    <dbReference type="NCBI Taxonomy" id="37546"/>
    <lineage>
        <taxon>Eukaryota</taxon>
        <taxon>Metazoa</taxon>
        <taxon>Ecdysozoa</taxon>
        <taxon>Arthropoda</taxon>
        <taxon>Hexapoda</taxon>
        <taxon>Insecta</taxon>
        <taxon>Pterygota</taxon>
        <taxon>Neoptera</taxon>
        <taxon>Endopterygota</taxon>
        <taxon>Diptera</taxon>
        <taxon>Brachycera</taxon>
        <taxon>Muscomorpha</taxon>
        <taxon>Hippoboscoidea</taxon>
        <taxon>Glossinidae</taxon>
        <taxon>Glossina</taxon>
    </lineage>
</organism>
<dbReference type="SMART" id="SM00320">
    <property type="entry name" value="WD40"/>
    <property type="match status" value="6"/>
</dbReference>
<evidence type="ECO:0000256" key="4">
    <source>
        <dbReference type="ARBA" id="ARBA00023187"/>
    </source>
</evidence>
<dbReference type="EnsemblMetazoa" id="GMOY010466-RA">
    <property type="protein sequence ID" value="GMOY010466-PA"/>
    <property type="gene ID" value="GMOY010466"/>
</dbReference>
<sequence>MTANLRQIPLTCSGHTRPVVHLDFSDICESGYFLISACKACINHGSIKLEIFQRMLTDLCKAYEIPEESFVNVQDLKILVNEINEKINQYDQTLAIVKHPLNNEEYVVFAMLKSNLACKFQPQYTDNERKYFYKLLETLANSEDFGIEWNDIYSVANTLPTNAQHPISKQRIKDLEDQWTAQGYFIAKDDKIFFGPRTIVEYGNYLKNHFPEFIKDCLLCSKIVFWDIKCNECEVKLHRECIHGSPMLRQGDTGDWVGTFEGHKGAVWGVALNKNATLAASGAADFTGKVWNAVTGAEIHSFQHKHIVKSVAFDTNSENIVTGSNEKLVRVFNLEQPQAEPEMYTGHGGNIKQALFCRDDKCIMSAAEDKTVRLWDRLTGNEIQRLTFPNNPNSLEISADSHILTVSHGSSISFWEVDTLKKLKEVKVPTNVSSASLHPDKHVFVCGGEDFKMYKFDYITGNEIESFKGHFGPVHSVKFSPDGELYASGSEDGTLRLWQTTVGKTYGLWKCTEPGELNNSLNSPREVHAN</sequence>
<dbReference type="Gene3D" id="3.30.60.20">
    <property type="match status" value="1"/>
</dbReference>
<dbReference type="PROSITE" id="PS50294">
    <property type="entry name" value="WD_REPEATS_REGION"/>
    <property type="match status" value="3"/>
</dbReference>